<evidence type="ECO:0000256" key="1">
    <source>
        <dbReference type="ARBA" id="ARBA00022884"/>
    </source>
</evidence>
<dbReference type="GO" id="GO:0003729">
    <property type="term" value="F:mRNA binding"/>
    <property type="evidence" value="ECO:0007669"/>
    <property type="project" value="TreeGrafter"/>
</dbReference>
<dbReference type="Gene3D" id="3.30.70.330">
    <property type="match status" value="1"/>
</dbReference>
<dbReference type="PANTHER" id="PTHR19965:SF82">
    <property type="entry name" value="THO COMPLEX SUBUNIT 4"/>
    <property type="match status" value="1"/>
</dbReference>
<feature type="non-terminal residue" evidence="3">
    <location>
        <position position="1"/>
    </location>
</feature>
<name>A0AAV5UMG9_9BILA</name>
<evidence type="ECO:0000259" key="2">
    <source>
        <dbReference type="Pfam" id="PF00076"/>
    </source>
</evidence>
<dbReference type="SUPFAM" id="SSF54928">
    <property type="entry name" value="RNA-binding domain, RBD"/>
    <property type="match status" value="1"/>
</dbReference>
<dbReference type="Pfam" id="PF00076">
    <property type="entry name" value="RRM_1"/>
    <property type="match status" value="1"/>
</dbReference>
<evidence type="ECO:0000313" key="4">
    <source>
        <dbReference type="Proteomes" id="UP001432027"/>
    </source>
</evidence>
<proteinExistence type="predicted"/>
<feature type="non-terminal residue" evidence="3">
    <location>
        <position position="137"/>
    </location>
</feature>
<dbReference type="InterPro" id="IPR051229">
    <property type="entry name" value="ALYREF_mRNA_export"/>
</dbReference>
<dbReference type="InterPro" id="IPR012677">
    <property type="entry name" value="Nucleotide-bd_a/b_plait_sf"/>
</dbReference>
<comment type="caution">
    <text evidence="3">The sequence shown here is derived from an EMBL/GenBank/DDBJ whole genome shotgun (WGS) entry which is preliminary data.</text>
</comment>
<dbReference type="GO" id="GO:0005634">
    <property type="term" value="C:nucleus"/>
    <property type="evidence" value="ECO:0007669"/>
    <property type="project" value="TreeGrafter"/>
</dbReference>
<dbReference type="InterPro" id="IPR000504">
    <property type="entry name" value="RRM_dom"/>
</dbReference>
<evidence type="ECO:0000313" key="3">
    <source>
        <dbReference type="EMBL" id="GMT08281.1"/>
    </source>
</evidence>
<dbReference type="InterPro" id="IPR035979">
    <property type="entry name" value="RBD_domain_sf"/>
</dbReference>
<dbReference type="AlphaFoldDB" id="A0AAV5UMG9"/>
<dbReference type="Proteomes" id="UP001432027">
    <property type="component" value="Unassembled WGS sequence"/>
</dbReference>
<organism evidence="3 4">
    <name type="scientific">Pristionchus entomophagus</name>
    <dbReference type="NCBI Taxonomy" id="358040"/>
    <lineage>
        <taxon>Eukaryota</taxon>
        <taxon>Metazoa</taxon>
        <taxon>Ecdysozoa</taxon>
        <taxon>Nematoda</taxon>
        <taxon>Chromadorea</taxon>
        <taxon>Rhabditida</taxon>
        <taxon>Rhabditina</taxon>
        <taxon>Diplogasteromorpha</taxon>
        <taxon>Diplogasteroidea</taxon>
        <taxon>Neodiplogasteridae</taxon>
        <taxon>Pristionchus</taxon>
    </lineage>
</organism>
<keyword evidence="4" id="KW-1185">Reference proteome</keyword>
<sequence>QAVPTGKWRNDKFTTVDSVTVSPSSTPLISVVNENKKVRMNISNLAPSVLTADLKELFSSYSIDSASVHYGEKGNHLGTGEIVMKKKNAQRALTDFKGIAIDGSRIILAVVEGGVGSSIFNRVQIVKKVGRGGIQTR</sequence>
<dbReference type="PANTHER" id="PTHR19965">
    <property type="entry name" value="RNA AND EXPORT FACTOR BINDING PROTEIN"/>
    <property type="match status" value="1"/>
</dbReference>
<dbReference type="GO" id="GO:0006406">
    <property type="term" value="P:mRNA export from nucleus"/>
    <property type="evidence" value="ECO:0007669"/>
    <property type="project" value="TreeGrafter"/>
</dbReference>
<gene>
    <name evidence="3" type="ORF">PENTCL1PPCAC_30455</name>
</gene>
<reference evidence="3" key="1">
    <citation type="submission" date="2023-10" db="EMBL/GenBank/DDBJ databases">
        <title>Genome assembly of Pristionchus species.</title>
        <authorList>
            <person name="Yoshida K."/>
            <person name="Sommer R.J."/>
        </authorList>
    </citation>
    <scope>NUCLEOTIDE SEQUENCE</scope>
    <source>
        <strain evidence="3">RS0144</strain>
    </source>
</reference>
<dbReference type="EMBL" id="BTSX01000052">
    <property type="protein sequence ID" value="GMT08281.1"/>
    <property type="molecule type" value="Genomic_DNA"/>
</dbReference>
<accession>A0AAV5UMG9</accession>
<feature type="domain" description="RRM" evidence="2">
    <location>
        <begin position="42"/>
        <end position="106"/>
    </location>
</feature>
<keyword evidence="1" id="KW-0694">RNA-binding</keyword>
<protein>
    <recommendedName>
        <fullName evidence="2">RRM domain-containing protein</fullName>
    </recommendedName>
</protein>